<evidence type="ECO:0000256" key="5">
    <source>
        <dbReference type="ARBA" id="ARBA00022840"/>
    </source>
</evidence>
<dbReference type="InterPro" id="IPR003593">
    <property type="entry name" value="AAA+_ATPase"/>
</dbReference>
<dbReference type="InterPro" id="IPR002182">
    <property type="entry name" value="NB-ARC"/>
</dbReference>
<dbReference type="GO" id="GO:0005524">
    <property type="term" value="F:ATP binding"/>
    <property type="evidence" value="ECO:0007669"/>
    <property type="project" value="UniProtKB-KW"/>
</dbReference>
<dbReference type="EMBL" id="SDMP01000012">
    <property type="protein sequence ID" value="RYR24591.1"/>
    <property type="molecule type" value="Genomic_DNA"/>
</dbReference>
<dbReference type="PANTHER" id="PTHR33463:SF196">
    <property type="entry name" value="NB-ARC DOMAIN DISEASE RESISTANCE PROTEIN"/>
    <property type="match status" value="1"/>
</dbReference>
<dbReference type="SUPFAM" id="SSF52058">
    <property type="entry name" value="L domain-like"/>
    <property type="match status" value="4"/>
</dbReference>
<reference evidence="9 10" key="1">
    <citation type="submission" date="2019-01" db="EMBL/GenBank/DDBJ databases">
        <title>Sequencing of cultivated peanut Arachis hypogaea provides insights into genome evolution and oil improvement.</title>
        <authorList>
            <person name="Chen X."/>
        </authorList>
    </citation>
    <scope>NUCLEOTIDE SEQUENCE [LARGE SCALE GENOMIC DNA]</scope>
    <source>
        <strain evidence="10">cv. Fuhuasheng</strain>
        <tissue evidence="9">Leaves</tissue>
    </source>
</reference>
<dbReference type="PRINTS" id="PR00364">
    <property type="entry name" value="DISEASERSIST"/>
</dbReference>
<feature type="coiled-coil region" evidence="6">
    <location>
        <begin position="27"/>
        <end position="61"/>
    </location>
</feature>
<dbReference type="Proteomes" id="UP000289738">
    <property type="component" value="Chromosome B02"/>
</dbReference>
<evidence type="ECO:0000313" key="10">
    <source>
        <dbReference type="Proteomes" id="UP000289738"/>
    </source>
</evidence>
<evidence type="ECO:0000256" key="3">
    <source>
        <dbReference type="ARBA" id="ARBA00022741"/>
    </source>
</evidence>
<keyword evidence="6" id="KW-0175">Coiled coil</keyword>
<proteinExistence type="inferred from homology"/>
<keyword evidence="5" id="KW-0067">ATP-binding</keyword>
<keyword evidence="10" id="KW-1185">Reference proteome</keyword>
<accession>A0A445ADU4</accession>
<organism evidence="9 10">
    <name type="scientific">Arachis hypogaea</name>
    <name type="common">Peanut</name>
    <dbReference type="NCBI Taxonomy" id="3818"/>
    <lineage>
        <taxon>Eukaryota</taxon>
        <taxon>Viridiplantae</taxon>
        <taxon>Streptophyta</taxon>
        <taxon>Embryophyta</taxon>
        <taxon>Tracheophyta</taxon>
        <taxon>Spermatophyta</taxon>
        <taxon>Magnoliopsida</taxon>
        <taxon>eudicotyledons</taxon>
        <taxon>Gunneridae</taxon>
        <taxon>Pentapetalae</taxon>
        <taxon>rosids</taxon>
        <taxon>fabids</taxon>
        <taxon>Fabales</taxon>
        <taxon>Fabaceae</taxon>
        <taxon>Papilionoideae</taxon>
        <taxon>50 kb inversion clade</taxon>
        <taxon>dalbergioids sensu lato</taxon>
        <taxon>Dalbergieae</taxon>
        <taxon>Pterocarpus clade</taxon>
        <taxon>Arachis</taxon>
    </lineage>
</organism>
<dbReference type="InterPro" id="IPR055414">
    <property type="entry name" value="LRR_R13L4/SHOC2-like"/>
</dbReference>
<dbReference type="InterPro" id="IPR057135">
    <property type="entry name" value="At4g27190-like_LRR"/>
</dbReference>
<dbReference type="STRING" id="3818.A0A445ADU4"/>
<dbReference type="GO" id="GO:0006952">
    <property type="term" value="P:defense response"/>
    <property type="evidence" value="ECO:0007669"/>
    <property type="project" value="UniProtKB-KW"/>
</dbReference>
<protein>
    <recommendedName>
        <fullName evidence="8">AAA+ ATPase domain-containing protein</fullName>
    </recommendedName>
</protein>
<dbReference type="PANTHER" id="PTHR33463">
    <property type="entry name" value="NB-ARC DOMAIN-CONTAINING PROTEIN-RELATED"/>
    <property type="match status" value="1"/>
</dbReference>
<evidence type="ECO:0000259" key="8">
    <source>
        <dbReference type="SMART" id="SM00382"/>
    </source>
</evidence>
<dbReference type="Gene3D" id="3.80.10.10">
    <property type="entry name" value="Ribonuclease Inhibitor"/>
    <property type="match status" value="7"/>
</dbReference>
<gene>
    <name evidence="9" type="ORF">Ahy_B02g058101</name>
</gene>
<evidence type="ECO:0000313" key="9">
    <source>
        <dbReference type="EMBL" id="RYR24591.1"/>
    </source>
</evidence>
<keyword evidence="4" id="KW-0611">Plant defense</keyword>
<name>A0A445ADU4_ARAHY</name>
<keyword evidence="2" id="KW-0677">Repeat</keyword>
<sequence length="2799" mass="320159">MALPTPPLPDWLVQWATKILKQELNYLLYFERNINDLEDQVNKLRLERQKLGDRVAEDEDRHGREIYDDVSKWLDGADTIIDAYKKFEKEEEEAHGKCLAGFPPNLPARYFLSKKSIEIKGKAESQLQKAKFDIISRSRGPPSVGLVLSNVDYQSLPSRVTAMEEITNALKDTSARMIGVHGPSGVGKTTLVMEAVNRVQNDQEKPKLFDVVIMANVTKSPNIRKIQGQIADMLWMKLDEESEEGRASRIRERLKKEKESTLIILDDLYGKVDLNILGIPWQSGDGKQKNPKGKKSLGSSTPNEETKQQALADGVMMNSQKASDASSSSSASNSVIALTTEERYKGCKVLLISEVRQVLNQMDVRSKLVVPLELLNEKDARKLFNKIAGIGDKNTEFGELPAQIVEKCDGLPMSLVTTAKALKGRSRLVWQDTYQKFETQTMTGTPEHSTRVIYDLLENEELRITFLLCACMDNDALVSDLVRACIGLGFLRGIYTVKDTRSRVQVMLMKLRESGLLADSYSSDRYTMQNLVRNAALSIAFKERHMLMLNKVRVDEWPDDDEVRRYVAISLRHCDIIDAITKRMTCARLKILEVINNDPQLKLPKKFFEQMEELKVLILTGINLSPSDSSVGCLTKLRMLCLEHCTLSSSKEELSLSEELSIIKNLKNLRILSFSGSNIDCLPVELGDLSKLQTLDISNCPKLRVIPPDVISRLTSLEELYMRKTQIQWPKVINGDENDESENASLLELGELNQLTNLDIQIQSVDHLPENLFFDKLSSYKIVIGSSNGYLERDFKMPEKHELSRFLAIHQKGGIHIHSHKGIKMLFERVEYLLLGKLNGVQDLFYELNLKGFPHLKYLAIQNNHDIQFLIHPKDREEHHEKAFEKLETLELHKVTQIEGLCFHKVTQIEGLCFSSCLLSESSFANLKAIKINFCEKLKYLFSRSLLEHLTALETIQASDCDSLKVIVPDESEMLKLPKLHNLTLQSLKSFSGFYPISTTTTTSTKILFHEKVEVSELERLELRSIEIDQIWNDQSSDFGNLIHLDVSGCNDLISLLPFSLAKNLKKLQSLYVSECYRMENIFADVPVKVAKDATFPNLKNIKLSRMSSLKKIWNLNVPVEKLDTLVIEKCNQLVSVFGHDMEGIFQGLSSLTVTDCKSMETIFDLTCDQNRYARHYETLLRDVHLESLGKLERIVRCEQDQEGTLQLKSLQNITVHGCRKLVNIFPFSIAKHQLKKLQRLVVSDCSKLKEIVAVQNGTSDNSGSSTCDPDSLVFPELTSIKFSKLPKFKNFCPEHCKLECEKLDELSIELCRKLELFGESQLFHETFSSSQAATSAQRKPLFPEEVMNKLRSMHIELQHTSSSSRYRRDKLEVLRLSWLEDTEILFRFLHSNPNLKSLWLDNCLFYKLVESQEKSSSDGNEKIGVVPKLKTLRLTNLSCLMEIGFEHDAILQRIESLLLENCPKLDNIVPSEKKIRFNFLTNLEVVECKCMKYVMTLSTAKSLGQLVKMKITNCESLKDIIVSDRQIVDEVNEQSRTNNKIVFKQMKALELVSLKNLKSFCSSKIYSLEFPLLEKFVVSACPKMEKFSEKEIKTMPTIMQKVYVVRDEEKRLCWNGDLRATIEHIYNKKKYYEGMDKISVSEHSVLEEGWKTEKALDKGWFHSLKTLTLERCKFESFAIPSFVLRCLKSLKELEVRNCKNITCIFEMNDIKGTFQLEKLTLEELPNVTHVWPQQDKQNDSRFRNLQQVSVKSCRKLKALFPVAIATNLKMLEQLEVHFCDELREIVEKDSGGGGETKKFVFLYLTRLRLYNLPQLAHFYDGMFTFECPELNILYPFNCNKFDLFQTPQGNSPPITRPPLFSNIKDISKVKTLSMKSKDTWVLKSWLQQSEDLELEYLRGLMLTFDDDVNNEYSTLQCEILGRRTPKLQRMGIMNSTSLKKILFPHQNPKFLEHLEYLSLSCLFELSSIGGLDCLAKLQELIVWRCPLLRAIEQYPTNLKKLNVVGCHGLQCLLTSSAAGSLKHLEELYVYDCKSLKDIVQKEQDDETATEEIIFEQLKRISLQHLRSLECFYQGNAALKLPSLAQVKIWMCSKMTIFSQQLRDEDPSRKIQASLYEPDVSVFTIFSEQLRDVDPSRKIQASLYDPHDLVFEFSQEVLNVVLGKQFLYQTALFLNNYPELEGKWVGSSEIPVEWSFIGLKYLEVDGCDFLTNAVLPSHLLPLLSNLEQLQVRKCKHVEAIFDVKDTSAKHDDPVTFRLRTIVLKELPSMRHVWNNDPKASPFSFPFLEGVGVQECKRIKNLFPASVPRDYLRHLDVRKCGELEEIVAKDEAFPQDANNKEIDMLFPQLTFMVLWALPELRCICSGMQNLLDQSVVLTRLYVFSCPKLKAFAADILNSYPGGEDCFATDDDKHSFVSSAQKVITSTFEELVLSKEDVTMIEKGLLHVDLQNLNYLGLDSFNDNESDEFPDVFFSKVSLPKLTEIQLVDCAFKDIFRPKGPDIDYSKILSQLKYLEINKLHNLYSMGFEHLWMAPLLEMLETLKVSECNLLKNLAASSAVSFFYLTQLKVENCARLKYLFKSSTAKSLGALRELSITKCELLEVVVAHEEGDKPEDMILLSKLGTLSLNELPKLESFYTGNSTLYFPGLCSSLLCTITKCNKMKTFSHGDVLPKFMQGKIDEDPWHGDLNAAVQKHFQKASIITTTYPWTYMDLLPTERSLLLLSFITLAQSANSTLKKKQRRTLELPVSTDSLVISRVHPRYEQASILDTLHPRYAHILTWGTTSEIRVRKQKRDTASEI</sequence>
<dbReference type="Pfam" id="PF00931">
    <property type="entry name" value="NB-ARC"/>
    <property type="match status" value="1"/>
</dbReference>
<dbReference type="InterPro" id="IPR027417">
    <property type="entry name" value="P-loop_NTPase"/>
</dbReference>
<comment type="caution">
    <text evidence="9">The sequence shown here is derived from an EMBL/GenBank/DDBJ whole genome shotgun (WGS) entry which is preliminary data.</text>
</comment>
<dbReference type="Gene3D" id="1.10.8.430">
    <property type="entry name" value="Helical domain of apoptotic protease-activating factors"/>
    <property type="match status" value="1"/>
</dbReference>
<dbReference type="GO" id="GO:0043531">
    <property type="term" value="F:ADP binding"/>
    <property type="evidence" value="ECO:0007669"/>
    <property type="project" value="InterPro"/>
</dbReference>
<dbReference type="InterPro" id="IPR042197">
    <property type="entry name" value="Apaf_helical"/>
</dbReference>
<dbReference type="SMART" id="SM00382">
    <property type="entry name" value="AAA"/>
    <property type="match status" value="1"/>
</dbReference>
<evidence type="ECO:0000256" key="2">
    <source>
        <dbReference type="ARBA" id="ARBA00022737"/>
    </source>
</evidence>
<evidence type="ECO:0000256" key="1">
    <source>
        <dbReference type="ARBA" id="ARBA00008894"/>
    </source>
</evidence>
<evidence type="ECO:0000256" key="6">
    <source>
        <dbReference type="SAM" id="Coils"/>
    </source>
</evidence>
<keyword evidence="3" id="KW-0547">Nucleotide-binding</keyword>
<feature type="region of interest" description="Disordered" evidence="7">
    <location>
        <begin position="283"/>
        <end position="308"/>
    </location>
</feature>
<dbReference type="Pfam" id="PF23598">
    <property type="entry name" value="LRR_14"/>
    <property type="match status" value="1"/>
</dbReference>
<dbReference type="InterPro" id="IPR050905">
    <property type="entry name" value="Plant_NBS-LRR"/>
</dbReference>
<evidence type="ECO:0000256" key="7">
    <source>
        <dbReference type="SAM" id="MobiDB-lite"/>
    </source>
</evidence>
<dbReference type="Gene3D" id="3.40.50.300">
    <property type="entry name" value="P-loop containing nucleotide triphosphate hydrolases"/>
    <property type="match status" value="1"/>
</dbReference>
<dbReference type="InterPro" id="IPR032675">
    <property type="entry name" value="LRR_dom_sf"/>
</dbReference>
<dbReference type="Pfam" id="PF23247">
    <property type="entry name" value="LRR_RPS2"/>
    <property type="match status" value="6"/>
</dbReference>
<dbReference type="SUPFAM" id="SSF52540">
    <property type="entry name" value="P-loop containing nucleoside triphosphate hydrolases"/>
    <property type="match status" value="1"/>
</dbReference>
<evidence type="ECO:0000256" key="4">
    <source>
        <dbReference type="ARBA" id="ARBA00022821"/>
    </source>
</evidence>
<comment type="similarity">
    <text evidence="1">Belongs to the disease resistance NB-LRR family.</text>
</comment>
<feature type="domain" description="AAA+ ATPase" evidence="8">
    <location>
        <begin position="174"/>
        <end position="342"/>
    </location>
</feature>